<evidence type="ECO:0000259" key="2">
    <source>
        <dbReference type="Pfam" id="PF00561"/>
    </source>
</evidence>
<dbReference type="PANTHER" id="PTHR43798:SF31">
    <property type="entry name" value="AB HYDROLASE SUPERFAMILY PROTEIN YCLE"/>
    <property type="match status" value="1"/>
</dbReference>
<protein>
    <submittedName>
        <fullName evidence="3">2-hydroxy-6-oxo-2,4-heptadienoate hydrolase</fullName>
    </submittedName>
</protein>
<dbReference type="GO" id="GO:0016787">
    <property type="term" value="F:hydrolase activity"/>
    <property type="evidence" value="ECO:0007669"/>
    <property type="project" value="UniProtKB-KW"/>
</dbReference>
<organism evidence="3 4">
    <name type="scientific">Amycolatopsis balhimycina DSM 5908</name>
    <dbReference type="NCBI Taxonomy" id="1081091"/>
    <lineage>
        <taxon>Bacteria</taxon>
        <taxon>Bacillati</taxon>
        <taxon>Actinomycetota</taxon>
        <taxon>Actinomycetes</taxon>
        <taxon>Pseudonocardiales</taxon>
        <taxon>Pseudonocardiaceae</taxon>
        <taxon>Amycolatopsis</taxon>
    </lineage>
</organism>
<reference evidence="3 4" key="1">
    <citation type="submission" date="2018-05" db="EMBL/GenBank/DDBJ databases">
        <title>Evolution of GPA BGCs.</title>
        <authorList>
            <person name="Waglechner N."/>
            <person name="Wright G.D."/>
        </authorList>
    </citation>
    <scope>NUCLEOTIDE SEQUENCE [LARGE SCALE GENOMIC DNA]</scope>
    <source>
        <strain evidence="3 4">DSM 5908</strain>
    </source>
</reference>
<dbReference type="Gene3D" id="3.40.50.1820">
    <property type="entry name" value="alpha/beta hydrolase"/>
    <property type="match status" value="1"/>
</dbReference>
<proteinExistence type="predicted"/>
<gene>
    <name evidence="3" type="ORF">DMA12_40280</name>
</gene>
<comment type="caution">
    <text evidence="3">The sequence shown here is derived from an EMBL/GenBank/DDBJ whole genome shotgun (WGS) entry which is preliminary data.</text>
</comment>
<dbReference type="InterPro" id="IPR050266">
    <property type="entry name" value="AB_hydrolase_sf"/>
</dbReference>
<dbReference type="SUPFAM" id="SSF53474">
    <property type="entry name" value="alpha/beta-Hydrolases"/>
    <property type="match status" value="1"/>
</dbReference>
<dbReference type="Proteomes" id="UP000286716">
    <property type="component" value="Unassembled WGS sequence"/>
</dbReference>
<feature type="domain" description="AB hydrolase-1" evidence="2">
    <location>
        <begin position="34"/>
        <end position="266"/>
    </location>
</feature>
<dbReference type="OrthoDB" id="9801162at2"/>
<evidence type="ECO:0000256" key="1">
    <source>
        <dbReference type="ARBA" id="ARBA00022801"/>
    </source>
</evidence>
<dbReference type="PRINTS" id="PR00111">
    <property type="entry name" value="ABHYDROLASE"/>
</dbReference>
<keyword evidence="4" id="KW-1185">Reference proteome</keyword>
<dbReference type="PANTHER" id="PTHR43798">
    <property type="entry name" value="MONOACYLGLYCEROL LIPASE"/>
    <property type="match status" value="1"/>
</dbReference>
<dbReference type="GO" id="GO:0016020">
    <property type="term" value="C:membrane"/>
    <property type="evidence" value="ECO:0007669"/>
    <property type="project" value="TreeGrafter"/>
</dbReference>
<dbReference type="InterPro" id="IPR000639">
    <property type="entry name" value="Epox_hydrolase-like"/>
</dbReference>
<dbReference type="AlphaFoldDB" id="A0A428W063"/>
<dbReference type="PRINTS" id="PR00412">
    <property type="entry name" value="EPOXHYDRLASE"/>
</dbReference>
<accession>A0A428W063</accession>
<dbReference type="EMBL" id="QHHU01000085">
    <property type="protein sequence ID" value="RSM36465.1"/>
    <property type="molecule type" value="Genomic_DNA"/>
</dbReference>
<dbReference type="Pfam" id="PF00561">
    <property type="entry name" value="Abhydrolase_1"/>
    <property type="match status" value="1"/>
</dbReference>
<keyword evidence="1 3" id="KW-0378">Hydrolase</keyword>
<evidence type="ECO:0000313" key="3">
    <source>
        <dbReference type="EMBL" id="RSM36465.1"/>
    </source>
</evidence>
<dbReference type="InterPro" id="IPR000073">
    <property type="entry name" value="AB_hydrolase_1"/>
</dbReference>
<dbReference type="InterPro" id="IPR029058">
    <property type="entry name" value="AB_hydrolase_fold"/>
</dbReference>
<evidence type="ECO:0000313" key="4">
    <source>
        <dbReference type="Proteomes" id="UP000286716"/>
    </source>
</evidence>
<name>A0A428W063_AMYBA</name>
<sequence length="289" mass="31088">MTGRATIGAGTSEIGRSISAGGIKTYYHDIGSGPPVLLLHGSGPGVTAHANWRAVIPLLAKNFRVIAPDLLGFGNTTAPEGARYDLDTWTTHLTDFADALGLAGMSLVGNSFGGALALKLATRHPERIDRLVLMGSVGIDFPITPGLERVWGFTPSLKNMRDLLDLFAHDRTRVTDDLAELRLAAATQPGVQDAFAAMFPAPRQARLQALAVAEQNIASLTCPTLILHGRDDQVIPLETSLRLHHLIRPSQLHVFGECGHWVQIERQDEFAALATSFLKANRTLISPLA</sequence>
<dbReference type="RefSeq" id="WP_020640487.1">
    <property type="nucleotide sequence ID" value="NZ_QHHU01000085.1"/>
</dbReference>